<dbReference type="Pfam" id="PF00400">
    <property type="entry name" value="WD40"/>
    <property type="match status" value="6"/>
</dbReference>
<gene>
    <name evidence="7" type="ORF">Pla52n_00060</name>
</gene>
<dbReference type="InterPro" id="IPR036322">
    <property type="entry name" value="WD40_repeat_dom_sf"/>
</dbReference>
<proteinExistence type="predicted"/>
<name>A0A5C6B5P7_9BACT</name>
<evidence type="ECO:0000256" key="1">
    <source>
        <dbReference type="ARBA" id="ARBA00022574"/>
    </source>
</evidence>
<feature type="repeat" description="WD" evidence="3">
    <location>
        <begin position="1317"/>
        <end position="1358"/>
    </location>
</feature>
<dbReference type="InterPro" id="IPR019775">
    <property type="entry name" value="WD40_repeat_CS"/>
</dbReference>
<accession>A0A5C6B5P7</accession>
<dbReference type="Pfam" id="PF13271">
    <property type="entry name" value="DUF4062"/>
    <property type="match status" value="1"/>
</dbReference>
<evidence type="ECO:0000256" key="4">
    <source>
        <dbReference type="SAM" id="MobiDB-lite"/>
    </source>
</evidence>
<feature type="domain" description="DUF4062" evidence="6">
    <location>
        <begin position="15"/>
        <end position="112"/>
    </location>
</feature>
<protein>
    <submittedName>
        <fullName evidence="7">WD domain, G-beta repeat</fullName>
    </submittedName>
</protein>
<feature type="domain" description="Orc1-like AAA ATPase" evidence="5">
    <location>
        <begin position="426"/>
        <end position="554"/>
    </location>
</feature>
<reference evidence="7 8" key="1">
    <citation type="submission" date="2019-02" db="EMBL/GenBank/DDBJ databases">
        <title>Deep-cultivation of Planctomycetes and their phenomic and genomic characterization uncovers novel biology.</title>
        <authorList>
            <person name="Wiegand S."/>
            <person name="Jogler M."/>
            <person name="Boedeker C."/>
            <person name="Pinto D."/>
            <person name="Vollmers J."/>
            <person name="Rivas-Marin E."/>
            <person name="Kohn T."/>
            <person name="Peeters S.H."/>
            <person name="Heuer A."/>
            <person name="Rast P."/>
            <person name="Oberbeckmann S."/>
            <person name="Bunk B."/>
            <person name="Jeske O."/>
            <person name="Meyerdierks A."/>
            <person name="Storesund J.E."/>
            <person name="Kallscheuer N."/>
            <person name="Luecker S."/>
            <person name="Lage O.M."/>
            <person name="Pohl T."/>
            <person name="Merkel B.J."/>
            <person name="Hornburger P."/>
            <person name="Mueller R.-W."/>
            <person name="Bruemmer F."/>
            <person name="Labrenz M."/>
            <person name="Spormann A.M."/>
            <person name="Op Den Camp H."/>
            <person name="Overmann J."/>
            <person name="Amann R."/>
            <person name="Jetten M.S.M."/>
            <person name="Mascher T."/>
            <person name="Medema M.H."/>
            <person name="Devos D.P."/>
            <person name="Kaster A.-K."/>
            <person name="Ovreas L."/>
            <person name="Rohde M."/>
            <person name="Galperin M.Y."/>
            <person name="Jogler C."/>
        </authorList>
    </citation>
    <scope>NUCLEOTIDE SEQUENCE [LARGE SCALE GENOMIC DNA]</scope>
    <source>
        <strain evidence="7 8">Pla52n</strain>
    </source>
</reference>
<evidence type="ECO:0000313" key="8">
    <source>
        <dbReference type="Proteomes" id="UP000320176"/>
    </source>
</evidence>
<feature type="repeat" description="WD" evidence="3">
    <location>
        <begin position="1151"/>
        <end position="1192"/>
    </location>
</feature>
<dbReference type="InterPro" id="IPR001680">
    <property type="entry name" value="WD40_rpt"/>
</dbReference>
<dbReference type="Gene3D" id="2.130.10.10">
    <property type="entry name" value="YVTN repeat-like/Quinoprotein amine dehydrogenase"/>
    <property type="match status" value="4"/>
</dbReference>
<dbReference type="InterPro" id="IPR027417">
    <property type="entry name" value="P-loop_NTPase"/>
</dbReference>
<dbReference type="SUPFAM" id="SSF52540">
    <property type="entry name" value="P-loop containing nucleoside triphosphate hydrolases"/>
    <property type="match status" value="1"/>
</dbReference>
<keyword evidence="8" id="KW-1185">Reference proteome</keyword>
<evidence type="ECO:0000259" key="5">
    <source>
        <dbReference type="Pfam" id="PF13191"/>
    </source>
</evidence>
<dbReference type="PANTHER" id="PTHR19871">
    <property type="entry name" value="BETA TRANSDUCIN-RELATED PROTEIN"/>
    <property type="match status" value="1"/>
</dbReference>
<dbReference type="PANTHER" id="PTHR19871:SF14">
    <property type="entry name" value="DUF4062 DOMAIN-CONTAINING PROTEIN"/>
    <property type="match status" value="1"/>
</dbReference>
<dbReference type="InterPro" id="IPR052752">
    <property type="entry name" value="NACHT-WD_repeat"/>
</dbReference>
<feature type="region of interest" description="Disordered" evidence="4">
    <location>
        <begin position="376"/>
        <end position="405"/>
    </location>
</feature>
<evidence type="ECO:0000313" key="7">
    <source>
        <dbReference type="EMBL" id="TWU07433.1"/>
    </source>
</evidence>
<evidence type="ECO:0000259" key="6">
    <source>
        <dbReference type="Pfam" id="PF13271"/>
    </source>
</evidence>
<evidence type="ECO:0000256" key="3">
    <source>
        <dbReference type="PROSITE-ProRule" id="PRU00221"/>
    </source>
</evidence>
<sequence length="1671" mass="186827">METIRIRKRERPVIRVFVSSTFSDFRFERNALHRYVFTELERRCLGEGFHFQAIDLRWGVSTEAGLDHRTMKICFEEVRRSQYVSPQPNFLILLGNRYGWRPLPEEISEQEFDLLVAAAQSVHEQGSVSPSIHGKSPEQILRDWYRCDHNVLIRSPHENHSDRTTLNYILQSRRQDLGDGRDYTQTSAKPPTDTNDWCDVQEMLWAIINAAFPPTQLAKRFLDMDWQHHLSEVHDPQSPKRAVPQIVRFQGSATEQEIWAGAFSVPNAGEHVIALFREFDSCDIRYGRSRAKDFFDLTREGDIDSDASAAQQALKTALRERLGQDAIVNLPTSILTHAANGPAVADGTKHGMRAFCDKLVNDTLWPIIQQQMDDWKESAHRVASTSQSDSPLTASDTPVGKISPERELEIEREEHRRIAEHHTANFVGRNEPDGPLQKIAEYLQSDSKQPFVLYGDSGCGKTALMAKAFQVVPPNQSHIIRFLGVTPQSSDLRSLLTNLCLELRQDHPLDAPVPQEVAELQREFRQHLVAASDACRSIILFLDGLDQLEDCDSGLQLNWLPGGPTNLLPQQVKVVVSCLADRAEDDPAGQPFAILNHRGLINKDMYRLGPLLIEQAKRLFFDVWLRDAGRTLDGNRDYQTTQRNQIESRLTANENSLHPLFLKFLFEDVRLWRSYDDRNSDLPDTVDALLEQFFARLSLKVNHGPLLVRRVLAYLAAARRGLREAEILEVLFKDREFRRALLRKSLATGHRMHRRPKRIPIAIWARLRFDLNPFLTERLAPGASVLTWYHRQVADWVDAEVGRESDSSHGASDQRAFHLTLADYFGTGKFVSDSNDCKQSQRQTSTEISSLTRGMDEIAWQLTHAECWLKLECLLRHPGFIECKRNCGLSYDLLHDYERALASWGGNSNGQKNIADWSSFLHRFLGDLRNARQSVYQLAHNSADSGSVVESVERLLEEGKWPNEPWVRLLNRPSLLQSAACMTTAFYPRIDAASVDSTGRFMLMAGRDDSIRRADLHTGEVLDVVELEIKGHLVRLSMTPDGAKAIIVAAYFAWIWDFTDNHLERVVGTFDGRLSSVSIEDSGRFAIAGDLDGTLYWIDVSSRIIINKCSAHSDVTTLALSPDGASLITGGGDDCLVKLWSTGSLHCVSELSGHESPVFASCVTPDGNWAATGSKDGSVRVWDLREPKCQAELRIHNSTVNGLAITSDGQTVISGGFDKRICVWDVATKECTGESESHSRAITNLFLCDDQKRLISTSWDGAVKVWSTEDLRNVKASRDVYQVTSMAKLTDHFIAVGDTEGRVKLVDVSSRKSRLSINAHDGSVLALGVQPHTGHLVSLGKDKNISVWNPDTGTNITTFGKDLFEQADQCPVSLDCITDGAGVLCGSLEGVVIGWNVEAATPASVWRTPPLDLLGFTATFACRDAQDEDVFFSRRPSGANSVDCIAALPDGWRAATAGPDGRITLWNVFNGESLDTMRVANGRLFSLAVSPDGQWIAAANRNSVSIIRVDHNAEPEFLGIHDGICRCIVFRNDQRWIASCGDDGYLNLLSMNAQCAESGFSHTVSYRTNQGTPRAVVFADELVLGTTNGLEFLKLEGVPEAEPALLTPTVRWRANERGGFGSWDRRLTVRCPHCGTIMQVQEGNTEVRCGCGQPMRLNPFYCDNRTRILGQ</sequence>
<keyword evidence="1 3" id="KW-0853">WD repeat</keyword>
<dbReference type="OrthoDB" id="250107at2"/>
<dbReference type="CDD" id="cd00200">
    <property type="entry name" value="WD40"/>
    <property type="match status" value="2"/>
</dbReference>
<dbReference type="RefSeq" id="WP_146517663.1">
    <property type="nucleotide sequence ID" value="NZ_CP151726.1"/>
</dbReference>
<dbReference type="SMART" id="SM00320">
    <property type="entry name" value="WD40"/>
    <property type="match status" value="10"/>
</dbReference>
<dbReference type="Proteomes" id="UP000320176">
    <property type="component" value="Unassembled WGS sequence"/>
</dbReference>
<organism evidence="7 8">
    <name type="scientific">Stieleria varia</name>
    <dbReference type="NCBI Taxonomy" id="2528005"/>
    <lineage>
        <taxon>Bacteria</taxon>
        <taxon>Pseudomonadati</taxon>
        <taxon>Planctomycetota</taxon>
        <taxon>Planctomycetia</taxon>
        <taxon>Pirellulales</taxon>
        <taxon>Pirellulaceae</taxon>
        <taxon>Stieleria</taxon>
    </lineage>
</organism>
<feature type="repeat" description="WD" evidence="3">
    <location>
        <begin position="1235"/>
        <end position="1276"/>
    </location>
</feature>
<dbReference type="Pfam" id="PF13191">
    <property type="entry name" value="AAA_16"/>
    <property type="match status" value="1"/>
</dbReference>
<feature type="compositionally biased region" description="Polar residues" evidence="4">
    <location>
        <begin position="383"/>
        <end position="396"/>
    </location>
</feature>
<comment type="caution">
    <text evidence="7">The sequence shown here is derived from an EMBL/GenBank/DDBJ whole genome shotgun (WGS) entry which is preliminary data.</text>
</comment>
<feature type="repeat" description="WD" evidence="3">
    <location>
        <begin position="1435"/>
        <end position="1476"/>
    </location>
</feature>
<dbReference type="InterPro" id="IPR041664">
    <property type="entry name" value="AAA_16"/>
</dbReference>
<dbReference type="PROSITE" id="PS50082">
    <property type="entry name" value="WD_REPEATS_2"/>
    <property type="match status" value="5"/>
</dbReference>
<dbReference type="Gene3D" id="3.40.50.300">
    <property type="entry name" value="P-loop containing nucleotide triphosphate hydrolases"/>
    <property type="match status" value="1"/>
</dbReference>
<keyword evidence="2" id="KW-0677">Repeat</keyword>
<feature type="repeat" description="WD" evidence="3">
    <location>
        <begin position="1193"/>
        <end position="1234"/>
    </location>
</feature>
<dbReference type="PROSITE" id="PS50294">
    <property type="entry name" value="WD_REPEATS_REGION"/>
    <property type="match status" value="4"/>
</dbReference>
<evidence type="ECO:0000256" key="2">
    <source>
        <dbReference type="ARBA" id="ARBA00022737"/>
    </source>
</evidence>
<dbReference type="InterPro" id="IPR025139">
    <property type="entry name" value="DUF4062"/>
</dbReference>
<dbReference type="SUPFAM" id="SSF50978">
    <property type="entry name" value="WD40 repeat-like"/>
    <property type="match status" value="2"/>
</dbReference>
<dbReference type="PROSITE" id="PS00678">
    <property type="entry name" value="WD_REPEATS_1"/>
    <property type="match status" value="3"/>
</dbReference>
<dbReference type="EMBL" id="SJPN01000001">
    <property type="protein sequence ID" value="TWU07433.1"/>
    <property type="molecule type" value="Genomic_DNA"/>
</dbReference>
<dbReference type="Gene3D" id="1.25.40.370">
    <property type="match status" value="1"/>
</dbReference>
<dbReference type="InterPro" id="IPR015943">
    <property type="entry name" value="WD40/YVTN_repeat-like_dom_sf"/>
</dbReference>